<evidence type="ECO:0000256" key="1">
    <source>
        <dbReference type="SAM" id="Coils"/>
    </source>
</evidence>
<keyword evidence="4" id="KW-1185">Reference proteome</keyword>
<accession>A0A0S4J240</accession>
<evidence type="ECO:0000313" key="3">
    <source>
        <dbReference type="EMBL" id="CUG83548.1"/>
    </source>
</evidence>
<proteinExistence type="predicted"/>
<dbReference type="EMBL" id="CYKH01001098">
    <property type="protein sequence ID" value="CUG83548.1"/>
    <property type="molecule type" value="Genomic_DNA"/>
</dbReference>
<evidence type="ECO:0000313" key="4">
    <source>
        <dbReference type="Proteomes" id="UP000051952"/>
    </source>
</evidence>
<keyword evidence="1" id="KW-0175">Coiled coil</keyword>
<dbReference type="Proteomes" id="UP000051952">
    <property type="component" value="Unassembled WGS sequence"/>
</dbReference>
<sequence length="130" mass="15312">DDKATALAQSKKLLKNLSENIKRLDDNRDDNANETENQFDTHITRLEKIIDDLKVDRAKGIRPMSYNRRSRPDEQATQLPTWSHRERHQFSTTTTTAARYEIGTHTRSRTRKRRTARYCSNESSFILPHR</sequence>
<feature type="region of interest" description="Disordered" evidence="2">
    <location>
        <begin position="61"/>
        <end position="92"/>
    </location>
</feature>
<gene>
    <name evidence="3" type="ORF">BSAL_87665</name>
</gene>
<feature type="compositionally biased region" description="Basic residues" evidence="2">
    <location>
        <begin position="106"/>
        <end position="116"/>
    </location>
</feature>
<dbReference type="AlphaFoldDB" id="A0A0S4J240"/>
<evidence type="ECO:0000256" key="2">
    <source>
        <dbReference type="SAM" id="MobiDB-lite"/>
    </source>
</evidence>
<dbReference type="VEuPathDB" id="TriTrypDB:BSAL_87665"/>
<feature type="non-terminal residue" evidence="3">
    <location>
        <position position="1"/>
    </location>
</feature>
<organism evidence="3 4">
    <name type="scientific">Bodo saltans</name>
    <name type="common">Flagellated protozoan</name>
    <dbReference type="NCBI Taxonomy" id="75058"/>
    <lineage>
        <taxon>Eukaryota</taxon>
        <taxon>Discoba</taxon>
        <taxon>Euglenozoa</taxon>
        <taxon>Kinetoplastea</taxon>
        <taxon>Metakinetoplastina</taxon>
        <taxon>Eubodonida</taxon>
        <taxon>Bodonidae</taxon>
        <taxon>Bodo</taxon>
    </lineage>
</organism>
<feature type="coiled-coil region" evidence="1">
    <location>
        <begin position="7"/>
        <end position="34"/>
    </location>
</feature>
<name>A0A0S4J240_BODSA</name>
<feature type="region of interest" description="Disordered" evidence="2">
    <location>
        <begin position="104"/>
        <end position="130"/>
    </location>
</feature>
<protein>
    <submittedName>
        <fullName evidence="3">Uncharacterized protein</fullName>
    </submittedName>
</protein>
<reference evidence="4" key="1">
    <citation type="submission" date="2015-09" db="EMBL/GenBank/DDBJ databases">
        <authorList>
            <consortium name="Pathogen Informatics"/>
        </authorList>
    </citation>
    <scope>NUCLEOTIDE SEQUENCE [LARGE SCALE GENOMIC DNA]</scope>
    <source>
        <strain evidence="4">Lake Konstanz</strain>
    </source>
</reference>